<dbReference type="PANTHER" id="PTHR19300:SF30">
    <property type="entry name" value="BETA-1,4-GALACTOSYLTRANSFERASE 7"/>
    <property type="match status" value="1"/>
</dbReference>
<dbReference type="EMBL" id="GGYP01004782">
    <property type="protein sequence ID" value="MDE49553.1"/>
    <property type="molecule type" value="Transcribed_RNA"/>
</dbReference>
<evidence type="ECO:0000259" key="12">
    <source>
        <dbReference type="Pfam" id="PF02709"/>
    </source>
</evidence>
<sequence length="295" mass="34368">MSSIRLIRRGGHLFLILFLWLLAIVCCLLVYNIGDNNVAVENINNQHRLAILVPFRDRFDELLAFVPYMTKFLTNQRIGPFKIYILNQSNKYRFNRGALANVGYMVAKNSCDYIAIHDIDLLPLNTNLSYAYPADGPYHLTSPEYHPSYNYDKYFGGILLMANKHFELVNGFSNRYFGWGLEDDEFYTRVKAAKLQIFRPTNLSTTKNDTFLHFHYGRKRDTAKSPEQRQALRYRDRVTGLGDLKYSITSTHNLTVDGEYNCIIYNIELFCDRERTPWCMPNSGKQLMVTKPKHV</sequence>
<dbReference type="InterPro" id="IPR027995">
    <property type="entry name" value="Galactosyl_T_N"/>
</dbReference>
<dbReference type="GO" id="GO:0005975">
    <property type="term" value="P:carbohydrate metabolic process"/>
    <property type="evidence" value="ECO:0007669"/>
    <property type="project" value="InterPro"/>
</dbReference>
<evidence type="ECO:0000313" key="15">
    <source>
        <dbReference type="EMBL" id="MDE49553.1"/>
    </source>
</evidence>
<evidence type="ECO:0000259" key="13">
    <source>
        <dbReference type="Pfam" id="PF13733"/>
    </source>
</evidence>
<comment type="subcellular location">
    <subcellularLocation>
        <location evidence="1">Membrane</location>
        <topology evidence="1">Single-pass type II membrane protein</topology>
    </subcellularLocation>
</comment>
<dbReference type="Pfam" id="PF13733">
    <property type="entry name" value="Glyco_transf_7N"/>
    <property type="match status" value="1"/>
</dbReference>
<dbReference type="Gene3D" id="3.90.550.10">
    <property type="entry name" value="Spore Coat Polysaccharide Biosynthesis Protein SpsA, Chain A"/>
    <property type="match status" value="1"/>
</dbReference>
<evidence type="ECO:0000256" key="6">
    <source>
        <dbReference type="ARBA" id="ARBA00022692"/>
    </source>
</evidence>
<evidence type="ECO:0000256" key="5">
    <source>
        <dbReference type="ARBA" id="ARBA00022679"/>
    </source>
</evidence>
<dbReference type="UniPathway" id="UPA00378"/>
<dbReference type="AlphaFoldDB" id="A0A6G1SI11"/>
<proteinExistence type="inferred from homology"/>
<dbReference type="InterPro" id="IPR029044">
    <property type="entry name" value="Nucleotide-diphossugar_trans"/>
</dbReference>
<dbReference type="GO" id="GO:0016020">
    <property type="term" value="C:membrane"/>
    <property type="evidence" value="ECO:0007669"/>
    <property type="project" value="UniProtKB-SubCell"/>
</dbReference>
<keyword evidence="10" id="KW-0325">Glycoprotein</keyword>
<evidence type="ECO:0000256" key="10">
    <source>
        <dbReference type="ARBA" id="ARBA00023180"/>
    </source>
</evidence>
<dbReference type="PANTHER" id="PTHR19300">
    <property type="entry name" value="BETA-1,4-GALACTOSYLTRANSFERASE"/>
    <property type="match status" value="1"/>
</dbReference>
<evidence type="ECO:0000256" key="11">
    <source>
        <dbReference type="SAM" id="Phobius"/>
    </source>
</evidence>
<keyword evidence="5 15" id="KW-0808">Transferase</keyword>
<evidence type="ECO:0000313" key="14">
    <source>
        <dbReference type="EMBL" id="MDE46286.1"/>
    </source>
</evidence>
<dbReference type="GO" id="GO:0030166">
    <property type="term" value="P:proteoglycan biosynthetic process"/>
    <property type="evidence" value="ECO:0007669"/>
    <property type="project" value="TreeGrafter"/>
</dbReference>
<keyword evidence="9 11" id="KW-0472">Membrane</keyword>
<dbReference type="InterPro" id="IPR003859">
    <property type="entry name" value="Galactosyl_T"/>
</dbReference>
<reference evidence="15" key="1">
    <citation type="submission" date="2018-10" db="EMBL/GenBank/DDBJ databases">
        <title>Transcriptome assembly of Aceria tosichella (Wheat curl mite) Type 2.</title>
        <authorList>
            <person name="Scully E.D."/>
            <person name="Geib S.M."/>
            <person name="Palmer N.A."/>
            <person name="Gupta A.K."/>
            <person name="Sarath G."/>
            <person name="Tatineni S."/>
        </authorList>
    </citation>
    <scope>NUCLEOTIDE SEQUENCE</scope>
    <source>
        <strain evidence="15">LincolnNE</strain>
    </source>
</reference>
<accession>A0A6G1SI11</accession>
<comment type="pathway">
    <text evidence="2">Protein modification; protein glycosylation.</text>
</comment>
<evidence type="ECO:0000256" key="8">
    <source>
        <dbReference type="ARBA" id="ARBA00022989"/>
    </source>
</evidence>
<keyword evidence="8 11" id="KW-1133">Transmembrane helix</keyword>
<evidence type="ECO:0000256" key="9">
    <source>
        <dbReference type="ARBA" id="ARBA00023136"/>
    </source>
</evidence>
<feature type="domain" description="Galactosyltransferase C-terminal" evidence="12">
    <location>
        <begin position="138"/>
        <end position="206"/>
    </location>
</feature>
<evidence type="ECO:0000256" key="4">
    <source>
        <dbReference type="ARBA" id="ARBA00022676"/>
    </source>
</evidence>
<dbReference type="InterPro" id="IPR027791">
    <property type="entry name" value="Galactosyl_T_C"/>
</dbReference>
<name>A0A6G1SI11_9ACAR</name>
<evidence type="ECO:0000256" key="3">
    <source>
        <dbReference type="ARBA" id="ARBA00005735"/>
    </source>
</evidence>
<feature type="domain" description="Galactosyltransferase N-terminal" evidence="13">
    <location>
        <begin position="42"/>
        <end position="130"/>
    </location>
</feature>
<keyword evidence="7" id="KW-0735">Signal-anchor</keyword>
<organism evidence="15">
    <name type="scientific">Aceria tosichella</name>
    <name type="common">wheat curl mite</name>
    <dbReference type="NCBI Taxonomy" id="561515"/>
    <lineage>
        <taxon>Eukaryota</taxon>
        <taxon>Metazoa</taxon>
        <taxon>Ecdysozoa</taxon>
        <taxon>Arthropoda</taxon>
        <taxon>Chelicerata</taxon>
        <taxon>Arachnida</taxon>
        <taxon>Acari</taxon>
        <taxon>Acariformes</taxon>
        <taxon>Trombidiformes</taxon>
        <taxon>Prostigmata</taxon>
        <taxon>Eupodina</taxon>
        <taxon>Eriophyoidea</taxon>
        <taxon>Eriophyidae</taxon>
        <taxon>Eriophyinae</taxon>
        <taxon>Aceriini</taxon>
        <taxon>Aceria</taxon>
    </lineage>
</organism>
<dbReference type="PRINTS" id="PR02050">
    <property type="entry name" value="B14GALTRFASE"/>
</dbReference>
<dbReference type="GO" id="GO:0005794">
    <property type="term" value="C:Golgi apparatus"/>
    <property type="evidence" value="ECO:0007669"/>
    <property type="project" value="TreeGrafter"/>
</dbReference>
<dbReference type="Pfam" id="PF02709">
    <property type="entry name" value="Glyco_transf_7C"/>
    <property type="match status" value="1"/>
</dbReference>
<dbReference type="SUPFAM" id="SSF53448">
    <property type="entry name" value="Nucleotide-diphospho-sugar transferases"/>
    <property type="match status" value="1"/>
</dbReference>
<protein>
    <submittedName>
        <fullName evidence="15">Beta-1,4-galactosyltransferase 7</fullName>
    </submittedName>
</protein>
<evidence type="ECO:0000256" key="7">
    <source>
        <dbReference type="ARBA" id="ARBA00022968"/>
    </source>
</evidence>
<keyword evidence="4 15" id="KW-0328">Glycosyltransferase</keyword>
<dbReference type="GO" id="GO:0046525">
    <property type="term" value="F:xylosylprotein 4-beta-galactosyltransferase activity"/>
    <property type="evidence" value="ECO:0007669"/>
    <property type="project" value="TreeGrafter"/>
</dbReference>
<evidence type="ECO:0000256" key="2">
    <source>
        <dbReference type="ARBA" id="ARBA00004922"/>
    </source>
</evidence>
<dbReference type="EMBL" id="GGYP01001515">
    <property type="protein sequence ID" value="MDE46286.1"/>
    <property type="molecule type" value="Transcribed_RNA"/>
</dbReference>
<comment type="similarity">
    <text evidence="3">Belongs to the glycosyltransferase 7 family.</text>
</comment>
<keyword evidence="6 11" id="KW-0812">Transmembrane</keyword>
<gene>
    <name evidence="15" type="primary">B4galt7_0</name>
    <name evidence="14" type="synonym">B4galt7_1</name>
    <name evidence="14" type="ORF">g.1191</name>
    <name evidence="15" type="ORF">g.1192</name>
</gene>
<feature type="transmembrane region" description="Helical" evidence="11">
    <location>
        <begin position="12"/>
        <end position="34"/>
    </location>
</feature>
<evidence type="ECO:0000256" key="1">
    <source>
        <dbReference type="ARBA" id="ARBA00004606"/>
    </source>
</evidence>